<evidence type="ECO:0000313" key="1">
    <source>
        <dbReference type="EMBL" id="CAH3016048.1"/>
    </source>
</evidence>
<keyword evidence="2" id="KW-1185">Reference proteome</keyword>
<gene>
    <name evidence="1" type="ORF">PEVE_00024614</name>
</gene>
<sequence length="206" mass="23503">MLPLADYFFWELVFEFLGPQDLIAVFGLCYSWWRFVFSGNRSRRQALLSCDVQDMSNSGNLYQKVPIWLVRGIQKLSLAGTTISSKNFLRLATEAQKLRTLDIENCRNISEEAIFNAKYKLQSLRSVNISYNSQFGVLNIACLLSYESVIDICCRGKKLSDKELLFLSKTFPSLPGIGLRLDGISKAYFWDFSDSDEDPMITLSRG</sequence>
<reference evidence="1 2" key="1">
    <citation type="submission" date="2022-05" db="EMBL/GenBank/DDBJ databases">
        <authorList>
            <consortium name="Genoscope - CEA"/>
            <person name="William W."/>
        </authorList>
    </citation>
    <scope>NUCLEOTIDE SEQUENCE [LARGE SCALE GENOMIC DNA]</scope>
</reference>
<name>A0ABN8LKB0_9CNID</name>
<proteinExistence type="predicted"/>
<dbReference type="Proteomes" id="UP001159427">
    <property type="component" value="Unassembled WGS sequence"/>
</dbReference>
<dbReference type="Gene3D" id="3.80.10.10">
    <property type="entry name" value="Ribonuclease Inhibitor"/>
    <property type="match status" value="1"/>
</dbReference>
<dbReference type="SUPFAM" id="SSF52047">
    <property type="entry name" value="RNI-like"/>
    <property type="match status" value="1"/>
</dbReference>
<evidence type="ECO:0000313" key="2">
    <source>
        <dbReference type="Proteomes" id="UP001159427"/>
    </source>
</evidence>
<protein>
    <submittedName>
        <fullName evidence="1">Uncharacterized protein</fullName>
    </submittedName>
</protein>
<accession>A0ABN8LKB0</accession>
<comment type="caution">
    <text evidence="1">The sequence shown here is derived from an EMBL/GenBank/DDBJ whole genome shotgun (WGS) entry which is preliminary data.</text>
</comment>
<dbReference type="InterPro" id="IPR032675">
    <property type="entry name" value="LRR_dom_sf"/>
</dbReference>
<organism evidence="1 2">
    <name type="scientific">Porites evermanni</name>
    <dbReference type="NCBI Taxonomy" id="104178"/>
    <lineage>
        <taxon>Eukaryota</taxon>
        <taxon>Metazoa</taxon>
        <taxon>Cnidaria</taxon>
        <taxon>Anthozoa</taxon>
        <taxon>Hexacorallia</taxon>
        <taxon>Scleractinia</taxon>
        <taxon>Fungiina</taxon>
        <taxon>Poritidae</taxon>
        <taxon>Porites</taxon>
    </lineage>
</organism>
<dbReference type="EMBL" id="CALNXI010000033">
    <property type="protein sequence ID" value="CAH3016048.1"/>
    <property type="molecule type" value="Genomic_DNA"/>
</dbReference>